<name>A0ABQ8KKI8_9APHY</name>
<comment type="caution">
    <text evidence="2">The sequence shown here is derived from an EMBL/GenBank/DDBJ whole genome shotgun (WGS) entry which is preliminary data.</text>
</comment>
<dbReference type="RefSeq" id="XP_047780582.1">
    <property type="nucleotide sequence ID" value="XM_047923371.1"/>
</dbReference>
<dbReference type="GeneID" id="72004103"/>
<dbReference type="Pfam" id="PF24968">
    <property type="entry name" value="DUF7770"/>
    <property type="match status" value="1"/>
</dbReference>
<dbReference type="EMBL" id="JADCUA010000007">
    <property type="protein sequence ID" value="KAH9838667.1"/>
    <property type="molecule type" value="Genomic_DNA"/>
</dbReference>
<reference evidence="2 3" key="1">
    <citation type="journal article" date="2021" name="Environ. Microbiol.">
        <title>Gene family expansions and transcriptome signatures uncover fungal adaptations to wood decay.</title>
        <authorList>
            <person name="Hage H."/>
            <person name="Miyauchi S."/>
            <person name="Viragh M."/>
            <person name="Drula E."/>
            <person name="Min B."/>
            <person name="Chaduli D."/>
            <person name="Navarro D."/>
            <person name="Favel A."/>
            <person name="Norest M."/>
            <person name="Lesage-Meessen L."/>
            <person name="Balint B."/>
            <person name="Merenyi Z."/>
            <person name="de Eugenio L."/>
            <person name="Morin E."/>
            <person name="Martinez A.T."/>
            <person name="Baldrian P."/>
            <person name="Stursova M."/>
            <person name="Martinez M.J."/>
            <person name="Novotny C."/>
            <person name="Magnuson J.K."/>
            <person name="Spatafora J.W."/>
            <person name="Maurice S."/>
            <person name="Pangilinan J."/>
            <person name="Andreopoulos W."/>
            <person name="LaButti K."/>
            <person name="Hundley H."/>
            <person name="Na H."/>
            <person name="Kuo A."/>
            <person name="Barry K."/>
            <person name="Lipzen A."/>
            <person name="Henrissat B."/>
            <person name="Riley R."/>
            <person name="Ahrendt S."/>
            <person name="Nagy L.G."/>
            <person name="Grigoriev I.V."/>
            <person name="Martin F."/>
            <person name="Rosso M.N."/>
        </authorList>
    </citation>
    <scope>NUCLEOTIDE SEQUENCE [LARGE SCALE GENOMIC DNA]</scope>
    <source>
        <strain evidence="2 3">CIRM-BRFM 1785</strain>
    </source>
</reference>
<keyword evidence="3" id="KW-1185">Reference proteome</keyword>
<evidence type="ECO:0000259" key="1">
    <source>
        <dbReference type="Pfam" id="PF24968"/>
    </source>
</evidence>
<sequence length="177" mass="19361">MGDSTLWLRGFTDEGRTSAVLAITIAGTPVNPADPDSVLHWIIYYDIGPGRAIKFDMLPGGGPDGMTGCLQVVVCDATAARAQELAASFTAETAAPEPVTGQRILDLLLDAPRRRNRYKYDETGSGCRFWCRTVLEDLEEAGIVPAGSLGSFDEYVLRKSEENPARFPMPTRRGRFY</sequence>
<gene>
    <name evidence="2" type="ORF">C8Q71DRAFT_752405</name>
</gene>
<evidence type="ECO:0000313" key="3">
    <source>
        <dbReference type="Proteomes" id="UP000814176"/>
    </source>
</evidence>
<proteinExistence type="predicted"/>
<organism evidence="2 3">
    <name type="scientific">Rhodofomes roseus</name>
    <dbReference type="NCBI Taxonomy" id="34475"/>
    <lineage>
        <taxon>Eukaryota</taxon>
        <taxon>Fungi</taxon>
        <taxon>Dikarya</taxon>
        <taxon>Basidiomycota</taxon>
        <taxon>Agaricomycotina</taxon>
        <taxon>Agaricomycetes</taxon>
        <taxon>Polyporales</taxon>
        <taxon>Rhodofomes</taxon>
    </lineage>
</organism>
<feature type="domain" description="DUF7770" evidence="1">
    <location>
        <begin position="26"/>
        <end position="177"/>
    </location>
</feature>
<evidence type="ECO:0000313" key="2">
    <source>
        <dbReference type="EMBL" id="KAH9838667.1"/>
    </source>
</evidence>
<accession>A0ABQ8KKI8</accession>
<dbReference type="InterPro" id="IPR056672">
    <property type="entry name" value="DUF7770"/>
</dbReference>
<protein>
    <recommendedName>
        <fullName evidence="1">DUF7770 domain-containing protein</fullName>
    </recommendedName>
</protein>
<dbReference type="Proteomes" id="UP000814176">
    <property type="component" value="Unassembled WGS sequence"/>
</dbReference>